<evidence type="ECO:0000313" key="5">
    <source>
        <dbReference type="Proteomes" id="UP000238479"/>
    </source>
</evidence>
<dbReference type="OrthoDB" id="753138at2759"/>
<dbReference type="AlphaFoldDB" id="A0A2P6R6T4"/>
<keyword evidence="1" id="KW-1133">Transmembrane helix</keyword>
<keyword evidence="1" id="KW-0812">Transmembrane</keyword>
<gene>
    <name evidence="4" type="ORF">RchiOBHm_Chr3g0454551</name>
</gene>
<dbReference type="STRING" id="74649.A0A2P6R6T4"/>
<keyword evidence="1" id="KW-0472">Membrane</keyword>
<keyword evidence="5" id="KW-1185">Reference proteome</keyword>
<protein>
    <recommendedName>
        <fullName evidence="3">Uncharacterized GPI-anchored protein At5g19230-like domain-containing protein</fullName>
    </recommendedName>
</protein>
<keyword evidence="2" id="KW-0732">Signal</keyword>
<dbReference type="OMA" id="YTHSDRY"/>
<feature type="signal peptide" evidence="2">
    <location>
        <begin position="1"/>
        <end position="17"/>
    </location>
</feature>
<organism evidence="4 5">
    <name type="scientific">Rosa chinensis</name>
    <name type="common">China rose</name>
    <dbReference type="NCBI Taxonomy" id="74649"/>
    <lineage>
        <taxon>Eukaryota</taxon>
        <taxon>Viridiplantae</taxon>
        <taxon>Streptophyta</taxon>
        <taxon>Embryophyta</taxon>
        <taxon>Tracheophyta</taxon>
        <taxon>Spermatophyta</taxon>
        <taxon>Magnoliopsida</taxon>
        <taxon>eudicotyledons</taxon>
        <taxon>Gunneridae</taxon>
        <taxon>Pentapetalae</taxon>
        <taxon>rosids</taxon>
        <taxon>fabids</taxon>
        <taxon>Rosales</taxon>
        <taxon>Rosaceae</taxon>
        <taxon>Rosoideae</taxon>
        <taxon>Rosoideae incertae sedis</taxon>
        <taxon>Rosa</taxon>
    </lineage>
</organism>
<dbReference type="EMBL" id="PDCK01000041">
    <property type="protein sequence ID" value="PRQ42156.1"/>
    <property type="molecule type" value="Genomic_DNA"/>
</dbReference>
<feature type="domain" description="Uncharacterized GPI-anchored protein At5g19230-like" evidence="3">
    <location>
        <begin position="31"/>
        <end position="157"/>
    </location>
</feature>
<dbReference type="PANTHER" id="PTHR33976">
    <property type="entry name" value="OS07G0645000 PROTEIN"/>
    <property type="match status" value="1"/>
</dbReference>
<evidence type="ECO:0000256" key="1">
    <source>
        <dbReference type="SAM" id="Phobius"/>
    </source>
</evidence>
<dbReference type="Gramene" id="PRQ42156">
    <property type="protein sequence ID" value="PRQ42156"/>
    <property type="gene ID" value="RchiOBHm_Chr3g0454551"/>
</dbReference>
<name>A0A2P6R6T4_ROSCH</name>
<proteinExistence type="predicted"/>
<comment type="caution">
    <text evidence="4">The sequence shown here is derived from an EMBL/GenBank/DDBJ whole genome shotgun (WGS) entry which is preliminary data.</text>
</comment>
<sequence length="195" mass="21368">MAFSKLSLLFAFVLVHAFLLHSSPVYCNEEEDDLLEELNSFRGSLNLTAFTENEKADCIADEISDELEDELCSRAAEYQIKPGNGPQFPSFTKSLTKCDIDNSTTTDGIILPVCVHNLDSDLVRKNYTETKFAQFLNDSKYTGAGLGSKDDWMIVVLTTDAHSGSFTGAAASLVATGMVHYMVALLLGLFLVFSL</sequence>
<dbReference type="PANTHER" id="PTHR33976:SF2">
    <property type="entry name" value="GLYCOPROTEIN MEMBRANE GPI-ANCHORED"/>
    <property type="match status" value="1"/>
</dbReference>
<dbReference type="Proteomes" id="UP000238479">
    <property type="component" value="Chromosome 3"/>
</dbReference>
<dbReference type="InterPro" id="IPR059083">
    <property type="entry name" value="At5g19230_dom"/>
</dbReference>
<feature type="chain" id="PRO_5015134009" description="Uncharacterized GPI-anchored protein At5g19230-like domain-containing protein" evidence="2">
    <location>
        <begin position="18"/>
        <end position="195"/>
    </location>
</feature>
<dbReference type="InterPro" id="IPR045285">
    <property type="entry name" value="At5g19230-like"/>
</dbReference>
<accession>A0A2P6R6T4</accession>
<reference evidence="4 5" key="1">
    <citation type="journal article" date="2018" name="Nat. Genet.">
        <title>The Rosa genome provides new insights in the design of modern roses.</title>
        <authorList>
            <person name="Bendahmane M."/>
        </authorList>
    </citation>
    <scope>NUCLEOTIDE SEQUENCE [LARGE SCALE GENOMIC DNA]</scope>
    <source>
        <strain evidence="5">cv. Old Blush</strain>
    </source>
</reference>
<evidence type="ECO:0000259" key="3">
    <source>
        <dbReference type="Pfam" id="PF25884"/>
    </source>
</evidence>
<evidence type="ECO:0000313" key="4">
    <source>
        <dbReference type="EMBL" id="PRQ42156.1"/>
    </source>
</evidence>
<dbReference type="Pfam" id="PF25884">
    <property type="entry name" value="At5g19230"/>
    <property type="match status" value="1"/>
</dbReference>
<feature type="transmembrane region" description="Helical" evidence="1">
    <location>
        <begin position="169"/>
        <end position="193"/>
    </location>
</feature>
<evidence type="ECO:0000256" key="2">
    <source>
        <dbReference type="SAM" id="SignalP"/>
    </source>
</evidence>